<organism evidence="4 5">
    <name type="scientific">Termitidicoccus mucosus</name>
    <dbReference type="NCBI Taxonomy" id="1184151"/>
    <lineage>
        <taxon>Bacteria</taxon>
        <taxon>Pseudomonadati</taxon>
        <taxon>Verrucomicrobiota</taxon>
        <taxon>Opitutia</taxon>
        <taxon>Opitutales</taxon>
        <taxon>Opitutaceae</taxon>
        <taxon>Termitidicoccus</taxon>
    </lineage>
</organism>
<reference evidence="4 5" key="1">
    <citation type="submission" date="2016-01" db="EMBL/GenBank/DDBJ databases">
        <title>High potential of lignocellulose degradation of a new Verrucomicrobia species.</title>
        <authorList>
            <person name="Wang Y."/>
            <person name="Shi Y."/>
            <person name="Qiu Z."/>
            <person name="Liu S."/>
            <person name="Yang H."/>
        </authorList>
    </citation>
    <scope>NUCLEOTIDE SEQUENCE [LARGE SCALE GENOMIC DNA]</scope>
    <source>
        <strain evidence="4 5">TSB47</strain>
    </source>
</reference>
<name>A0A178IDQ1_9BACT</name>
<sequence length="2122" mass="209888">MKKHLLPIFRNDAGKRRCDRLLVALALAATLPHAAPAQSTSVTASSTVTTREVVVAGASRAYEIADDVTLTFAVPGVGAAAGGALNVAAGGTLTIGPSAASGTVIFKGNAVSGGNGGAISNAGYASIANALFASNTTTATTRQGGAIASTGTLVLSKVRFENNYASTAGASVGGAIYLDGGLAVSKLSVIDGEFINNVTTSQAGAIYIMSGSAYLENVSIKGNANATAGVAGALMIRDANGSATFVNVAFEDNHVLASGGGIAGAMRNAGALDMTGGKFTGNYSGNTGYAGALHVSSAVADGTRLTGVLFEGNRAGTYGGGLALTSAPAGGIELNNVIFKDNWAGTFGGAVEAHAAGSNINFNLTASGGTTSYAYTGNFAGLNATPSQAEMTSGTAAFAANAAGGGFYYAANSGTARFNIADGVSLTIGSAANVNHDSLASADAAAGRAARLIKDGGGLLVLNADNSYWRGSFDVTSGTVLLGNADAKLGGKVTIASGATFGGSGTLMTNSAAAGLTVLDAQAGSTLQIGAAGGAAPESLTVAGTLALAVGATLDYDLFGSTGADLLVADYINVLGTGTIRLGALASGTYTLARWTGGTGDVAAWAANVVTDVQAGRNFTGAVTVQGGTTLQLTTSFDNVALIWTGVTGTLWNHEQENWSGAGGVTKFINRDTVTFDQTGANRTIEVAAGGVSAAAMNVSGSTDYNFIGGGVAVTGTLIKTGTGRLTLNNTGVNSFGKISLREGELAISSTGQLGGALTNVLDYGNTQATTFGGVGPARIIINGGVVFDGGGRLLAGGSTKRDAGFLVANGGMLTIKNFTAPEGATGHSGFFYVGAATGLIMGPETAGGSGKILFENNSAATANVDAAQGGGVMLVAGTAALTNATFLGNQAAHGGALTTGAAAAVLTLTDAVFTSNTAAQKGGALNNALGVVNLAVTRSGTTAYEGNAAATAADGGFLYQAASGTANINIAAGSTLVIGGVDAAKDTIGGAAGAVLNKSGSGALVLRADSSAYAGVTTVNAGSLILRGASAQLGGSIIARSGVVLGGSGTFGNVTLEAGSSLDIGEDATSRTLSTGTLAANGATLNFTILGGGTSDRLNVAALDAGSAGNTINLDQFFSGTYDLGQNIAGLKSSTLTLRGADISSGARQSGSLSDNGASLQLELTADASRALTWQGIASGTWAASGSNWSTGDGGFSGLFADGDRVAFGDAAAPRDITIGSGGVTVAEMVVDTTGSHAFHGGGILADVSYSNGTGFLAGGTSSKLIKNSTGTLVFKNSANTFRGGIDLNAGAIEFTDGAQLGVGGGAAITVSGSATLRPLASATLSSDLALAAGATAIIDVTNAGHSFTYNGASSAADAAATLVKTGAGSLTLSGSAALGHGATRIDGGFVFLRDIASPADLVHAFDFNGGWLDLSDTTYTGDEAGANDWARLTFSGSSGGVIGRNDKITLGAGDAAFGIGSAGDASKQGVFVVIDAGAGNTARMTGGNFYVGNTRVLSGTLEVSDDSQLGLQSAHREVILDGGALSLASAFNSTRALEVGGSNGAVNVAGFASATWEGNISGAGKLIKTGGGELVLSGSNRHASTEIADGTLAAGASGALGSGVLRATGSAARLRTAADELVIANAIELGANALVIDTDGRASTFSGAINGSGPLTVANAGAATLTGANTLGRVIVSQGARLIATGNYSALGGTGVDVEVNNATLEIATINTVARSVAVNGGVLLFTNADTLNANSAMLRASGSVTFAGSATIALGGVALASGKQYKLIDAGALPGIETAAFDAGAQNAGVDIVPLAANGELIIAGLNQAVNPGKDIAAAFDAMSAATGAVYSRLSESFLLPVLDRRPGDSANNFWLRGIGSFADFDGGADKIGHRDDTYGAMVGYDHVFGRLLVGLYAGYASTKIKTDNRAETDAGQPHGGVYTAWRMGPVYLAGDFMMGAFDADTIRNEGGGQAKGSYKAGTLGGSLELGMALGTWEGGSVKPAVAVHYMRFKYKDQAETGPGAVEIADFTTDRRDGFASVQFTQAFTAPWNRPAMVDFLVGKRFSFGDKETSVTGAFVDGGGYFDATADRYETDGFLVGLGARFALGKHALFSVAYDYELGTDYGRHSVDAVIRLHW</sequence>
<proteinExistence type="predicted"/>
<dbReference type="EMBL" id="LRRQ01000144">
    <property type="protein sequence ID" value="OAM88110.1"/>
    <property type="molecule type" value="Genomic_DNA"/>
</dbReference>
<dbReference type="Pfam" id="PF12951">
    <property type="entry name" value="PATR"/>
    <property type="match status" value="6"/>
</dbReference>
<dbReference type="NCBIfam" id="TIGR02601">
    <property type="entry name" value="autotrns_rpt"/>
    <property type="match status" value="2"/>
</dbReference>
<dbReference type="Proteomes" id="UP000078486">
    <property type="component" value="Unassembled WGS sequence"/>
</dbReference>
<protein>
    <recommendedName>
        <fullName evidence="3">Autotransporter domain-containing protein</fullName>
    </recommendedName>
</protein>
<dbReference type="SMART" id="SM00869">
    <property type="entry name" value="Autotransporter"/>
    <property type="match status" value="1"/>
</dbReference>
<feature type="chain" id="PRO_5008088676" description="Autotransporter domain-containing protein" evidence="2">
    <location>
        <begin position="35"/>
        <end position="2122"/>
    </location>
</feature>
<dbReference type="PROSITE" id="PS51208">
    <property type="entry name" value="AUTOTRANSPORTER"/>
    <property type="match status" value="1"/>
</dbReference>
<keyword evidence="5" id="KW-1185">Reference proteome</keyword>
<dbReference type="InterPro" id="IPR011050">
    <property type="entry name" value="Pectin_lyase_fold/virulence"/>
</dbReference>
<evidence type="ECO:0000256" key="1">
    <source>
        <dbReference type="ARBA" id="ARBA00022729"/>
    </source>
</evidence>
<evidence type="ECO:0000256" key="2">
    <source>
        <dbReference type="SAM" id="SignalP"/>
    </source>
</evidence>
<accession>A0A178IDQ1</accession>
<comment type="caution">
    <text evidence="4">The sequence shown here is derived from an EMBL/GenBank/DDBJ whole genome shotgun (WGS) entry which is preliminary data.</text>
</comment>
<dbReference type="STRING" id="1184151.AW736_18725"/>
<dbReference type="InterPro" id="IPR036709">
    <property type="entry name" value="Autotransporte_beta_dom_sf"/>
</dbReference>
<dbReference type="SUPFAM" id="SSF51126">
    <property type="entry name" value="Pectin lyase-like"/>
    <property type="match status" value="3"/>
</dbReference>
<dbReference type="SUPFAM" id="SSF103515">
    <property type="entry name" value="Autotransporter"/>
    <property type="match status" value="1"/>
</dbReference>
<evidence type="ECO:0000313" key="4">
    <source>
        <dbReference type="EMBL" id="OAM88110.1"/>
    </source>
</evidence>
<evidence type="ECO:0000259" key="3">
    <source>
        <dbReference type="PROSITE" id="PS51208"/>
    </source>
</evidence>
<gene>
    <name evidence="4" type="ORF">AW736_18725</name>
</gene>
<dbReference type="RefSeq" id="WP_068771829.1">
    <property type="nucleotide sequence ID" value="NZ_CP109796.1"/>
</dbReference>
<dbReference type="InterPro" id="IPR013425">
    <property type="entry name" value="Autotrns_rpt"/>
</dbReference>
<keyword evidence="1 2" id="KW-0732">Signal</keyword>
<feature type="domain" description="Autotransporter" evidence="3">
    <location>
        <begin position="1850"/>
        <end position="2122"/>
    </location>
</feature>
<feature type="signal peptide" evidence="2">
    <location>
        <begin position="1"/>
        <end position="34"/>
    </location>
</feature>
<dbReference type="InterPro" id="IPR005546">
    <property type="entry name" value="Autotransporte_beta"/>
</dbReference>
<evidence type="ECO:0000313" key="5">
    <source>
        <dbReference type="Proteomes" id="UP000078486"/>
    </source>
</evidence>